<comment type="caution">
    <text evidence="2">The sequence shown here is derived from an EMBL/GenBank/DDBJ whole genome shotgun (WGS) entry which is preliminary data.</text>
</comment>
<feature type="compositionally biased region" description="Basic and acidic residues" evidence="1">
    <location>
        <begin position="101"/>
        <end position="123"/>
    </location>
</feature>
<dbReference type="AlphaFoldDB" id="W7T3U6"/>
<evidence type="ECO:0000313" key="3">
    <source>
        <dbReference type="Proteomes" id="UP000019335"/>
    </source>
</evidence>
<keyword evidence="3" id="KW-1185">Reference proteome</keyword>
<gene>
    <name evidence="2" type="ORF">Naga_100012g17</name>
</gene>
<feature type="region of interest" description="Disordered" evidence="1">
    <location>
        <begin position="53"/>
        <end position="162"/>
    </location>
</feature>
<accession>W7T3U6</accession>
<protein>
    <submittedName>
        <fullName evidence="2">Uncharacterized protein</fullName>
    </submittedName>
</protein>
<dbReference type="Proteomes" id="UP000019335">
    <property type="component" value="Unassembled WGS sequence"/>
</dbReference>
<sequence length="192" mass="21455">MTTPAAQHYVSGSVAMGTDSGNAARTDEPEDAVDPSLLIATKLTPVKRPFQTEMTISKDTEKRARVNALEDGEDVPSNQSTNRIINSVEPLPRRQLILTLDRSEEPKYSQETNQPHDFDSHTEDQEDMDVSPSDPATTMPLHDPVHPDSSIDRRATSPTRSCENAEICETLQKFLSQTREDALCSRMWRVTM</sequence>
<feature type="compositionally biased region" description="Polar residues" evidence="1">
    <location>
        <begin position="76"/>
        <end position="85"/>
    </location>
</feature>
<name>W7T3U6_9STRA</name>
<evidence type="ECO:0000256" key="1">
    <source>
        <dbReference type="SAM" id="MobiDB-lite"/>
    </source>
</evidence>
<feature type="region of interest" description="Disordered" evidence="1">
    <location>
        <begin position="1"/>
        <end position="34"/>
    </location>
</feature>
<organism evidence="2 3">
    <name type="scientific">Nannochloropsis gaditana</name>
    <dbReference type="NCBI Taxonomy" id="72520"/>
    <lineage>
        <taxon>Eukaryota</taxon>
        <taxon>Sar</taxon>
        <taxon>Stramenopiles</taxon>
        <taxon>Ochrophyta</taxon>
        <taxon>Eustigmatophyceae</taxon>
        <taxon>Eustigmatales</taxon>
        <taxon>Monodopsidaceae</taxon>
        <taxon>Nannochloropsis</taxon>
    </lineage>
</organism>
<reference evidence="2 3" key="1">
    <citation type="journal article" date="2014" name="Mol. Plant">
        <title>Chromosome Scale Genome Assembly and Transcriptome Profiling of Nannochloropsis gaditana in Nitrogen Depletion.</title>
        <authorList>
            <person name="Corteggiani Carpinelli E."/>
            <person name="Telatin A."/>
            <person name="Vitulo N."/>
            <person name="Forcato C."/>
            <person name="D'Angelo M."/>
            <person name="Schiavon R."/>
            <person name="Vezzi A."/>
            <person name="Giacometti G.M."/>
            <person name="Morosinotto T."/>
            <person name="Valle G."/>
        </authorList>
    </citation>
    <scope>NUCLEOTIDE SEQUENCE [LARGE SCALE GENOMIC DNA]</scope>
    <source>
        <strain evidence="2 3">B-31</strain>
    </source>
</reference>
<feature type="compositionally biased region" description="Basic and acidic residues" evidence="1">
    <location>
        <begin position="143"/>
        <end position="155"/>
    </location>
</feature>
<dbReference type="EMBL" id="AZIL01002442">
    <property type="protein sequence ID" value="EWM21635.1"/>
    <property type="molecule type" value="Genomic_DNA"/>
</dbReference>
<proteinExistence type="predicted"/>
<evidence type="ECO:0000313" key="2">
    <source>
        <dbReference type="EMBL" id="EWM21635.1"/>
    </source>
</evidence>